<dbReference type="PANTHER" id="PTHR43249">
    <property type="entry name" value="UDP-N-ACETYL-2-AMINO-2-DEOXY-D-GLUCURONATE OXIDASE"/>
    <property type="match status" value="1"/>
</dbReference>
<dbReference type="SUPFAM" id="SSF51735">
    <property type="entry name" value="NAD(P)-binding Rossmann-fold domains"/>
    <property type="match status" value="1"/>
</dbReference>
<dbReference type="Gene3D" id="3.40.50.720">
    <property type="entry name" value="NAD(P)-binding Rossmann-like Domain"/>
    <property type="match status" value="1"/>
</dbReference>
<organism evidence="3 4">
    <name type="scientific">Paenibacillus lactis</name>
    <dbReference type="NCBI Taxonomy" id="228574"/>
    <lineage>
        <taxon>Bacteria</taxon>
        <taxon>Bacillati</taxon>
        <taxon>Bacillota</taxon>
        <taxon>Bacilli</taxon>
        <taxon>Bacillales</taxon>
        <taxon>Paenibacillaceae</taxon>
        <taxon>Paenibacillus</taxon>
    </lineage>
</organism>
<proteinExistence type="predicted"/>
<dbReference type="SUPFAM" id="SSF55347">
    <property type="entry name" value="Glyceraldehyde-3-phosphate dehydrogenase-like, C-terminal domain"/>
    <property type="match status" value="1"/>
</dbReference>
<dbReference type="InterPro" id="IPR052515">
    <property type="entry name" value="Gfo/Idh/MocA_Oxidoreductase"/>
</dbReference>
<dbReference type="EMBL" id="JAGGKI010000005">
    <property type="protein sequence ID" value="MBP1893219.1"/>
    <property type="molecule type" value="Genomic_DNA"/>
</dbReference>
<evidence type="ECO:0000259" key="1">
    <source>
        <dbReference type="Pfam" id="PF01408"/>
    </source>
</evidence>
<evidence type="ECO:0000313" key="4">
    <source>
        <dbReference type="Proteomes" id="UP000706926"/>
    </source>
</evidence>
<dbReference type="Proteomes" id="UP000706926">
    <property type="component" value="Unassembled WGS sequence"/>
</dbReference>
<comment type="caution">
    <text evidence="3">The sequence shown here is derived from an EMBL/GenBank/DDBJ whole genome shotgun (WGS) entry which is preliminary data.</text>
</comment>
<gene>
    <name evidence="3" type="ORF">J2Z18_002321</name>
</gene>
<feature type="domain" description="Gfo/Idh/MocA-like oxidoreductase N-terminal" evidence="1">
    <location>
        <begin position="4"/>
        <end position="118"/>
    </location>
</feature>
<dbReference type="Pfam" id="PF01408">
    <property type="entry name" value="GFO_IDH_MocA"/>
    <property type="match status" value="1"/>
</dbReference>
<accession>A0ABS4FAD1</accession>
<sequence>MPMIKAGVIGAGGMGAVHIKNLHEHEHVQLAAICDSNEALAKAQAEQYGAAYYTDGSVMIEQEPLDVLYICIPPFCHGDLEERAAAKGIHLMVEKPLGLDLEAVRSKAKAIADSGIIAASGYCLRYLDTVAIAKDYLKDKKIGMVRAHYITVPVPTPWWRKKELSGGQLVEQSTHTLDLVRYLCGDITNLYANMDLLLVKDIPDLDIPDVGVIQFVLESGALGQMQTGFIQFDHRTGVEIMGRNFRLVLDGTTLSIVEKGKETIYRSNSNFYKNLTDALVEAIRQKNPSLVLASYEEGLKTLEATLAANESAETGQVIQLSSNK</sequence>
<dbReference type="InterPro" id="IPR000683">
    <property type="entry name" value="Gfo/Idh/MocA-like_OxRdtase_N"/>
</dbReference>
<dbReference type="Gene3D" id="3.30.360.10">
    <property type="entry name" value="Dihydrodipicolinate Reductase, domain 2"/>
    <property type="match status" value="1"/>
</dbReference>
<reference evidence="3 4" key="1">
    <citation type="submission" date="2021-03" db="EMBL/GenBank/DDBJ databases">
        <title>Genomic Encyclopedia of Type Strains, Phase IV (KMG-IV): sequencing the most valuable type-strain genomes for metagenomic binning, comparative biology and taxonomic classification.</title>
        <authorList>
            <person name="Goeker M."/>
        </authorList>
    </citation>
    <scope>NUCLEOTIDE SEQUENCE [LARGE SCALE GENOMIC DNA]</scope>
    <source>
        <strain evidence="3 4">DSM 15596</strain>
    </source>
</reference>
<evidence type="ECO:0000259" key="2">
    <source>
        <dbReference type="Pfam" id="PF22725"/>
    </source>
</evidence>
<dbReference type="PANTHER" id="PTHR43249:SF1">
    <property type="entry name" value="D-GLUCOSIDE 3-DEHYDROGENASE"/>
    <property type="match status" value="1"/>
</dbReference>
<dbReference type="InterPro" id="IPR036291">
    <property type="entry name" value="NAD(P)-bd_dom_sf"/>
</dbReference>
<feature type="domain" description="GFO/IDH/MocA-like oxidoreductase" evidence="2">
    <location>
        <begin position="133"/>
        <end position="244"/>
    </location>
</feature>
<name>A0ABS4FAD1_9BACL</name>
<dbReference type="Pfam" id="PF22725">
    <property type="entry name" value="GFO_IDH_MocA_C3"/>
    <property type="match status" value="1"/>
</dbReference>
<evidence type="ECO:0000313" key="3">
    <source>
        <dbReference type="EMBL" id="MBP1893219.1"/>
    </source>
</evidence>
<keyword evidence="4" id="KW-1185">Reference proteome</keyword>
<protein>
    <submittedName>
        <fullName evidence="3">Dehydrogenase</fullName>
    </submittedName>
</protein>
<dbReference type="InterPro" id="IPR055170">
    <property type="entry name" value="GFO_IDH_MocA-like_dom"/>
</dbReference>